<accession>A0A0M2HUU7</accession>
<keyword evidence="1" id="KW-0812">Transmembrane</keyword>
<evidence type="ECO:0000313" key="3">
    <source>
        <dbReference type="Proteomes" id="UP000033900"/>
    </source>
</evidence>
<dbReference type="EMBL" id="JYJB01000008">
    <property type="protein sequence ID" value="KJL48224.1"/>
    <property type="molecule type" value="Genomic_DNA"/>
</dbReference>
<gene>
    <name evidence="2" type="ORF">RS84_01856</name>
</gene>
<dbReference type="RefSeq" id="WP_152641786.1">
    <property type="nucleotide sequence ID" value="NZ_JYJB01000008.1"/>
</dbReference>
<organism evidence="2 3">
    <name type="scientific">Microbacterium hydrocarbonoxydans</name>
    <dbReference type="NCBI Taxonomy" id="273678"/>
    <lineage>
        <taxon>Bacteria</taxon>
        <taxon>Bacillati</taxon>
        <taxon>Actinomycetota</taxon>
        <taxon>Actinomycetes</taxon>
        <taxon>Micrococcales</taxon>
        <taxon>Microbacteriaceae</taxon>
        <taxon>Microbacterium</taxon>
    </lineage>
</organism>
<proteinExistence type="predicted"/>
<dbReference type="STRING" id="273678.RS84_01856"/>
<dbReference type="PATRIC" id="fig|273678.4.peg.1859"/>
<keyword evidence="1" id="KW-0472">Membrane</keyword>
<feature type="transmembrane region" description="Helical" evidence="1">
    <location>
        <begin position="43"/>
        <end position="61"/>
    </location>
</feature>
<reference evidence="2 3" key="1">
    <citation type="submission" date="2015-02" db="EMBL/GenBank/DDBJ databases">
        <title>Draft genome sequences of ten Microbacterium spp. with emphasis on heavy metal contaminated environments.</title>
        <authorList>
            <person name="Corretto E."/>
        </authorList>
    </citation>
    <scope>NUCLEOTIDE SEQUENCE [LARGE SCALE GENOMIC DNA]</scope>
    <source>
        <strain evidence="2 3">SA35</strain>
    </source>
</reference>
<dbReference type="Proteomes" id="UP000033900">
    <property type="component" value="Unassembled WGS sequence"/>
</dbReference>
<keyword evidence="1" id="KW-1133">Transmembrane helix</keyword>
<keyword evidence="3" id="KW-1185">Reference proteome</keyword>
<evidence type="ECO:0000313" key="2">
    <source>
        <dbReference type="EMBL" id="KJL48224.1"/>
    </source>
</evidence>
<comment type="caution">
    <text evidence="2">The sequence shown here is derived from an EMBL/GenBank/DDBJ whole genome shotgun (WGS) entry which is preliminary data.</text>
</comment>
<evidence type="ECO:0000256" key="1">
    <source>
        <dbReference type="SAM" id="Phobius"/>
    </source>
</evidence>
<dbReference type="AlphaFoldDB" id="A0A0M2HUU7"/>
<feature type="transmembrane region" description="Helical" evidence="1">
    <location>
        <begin position="21"/>
        <end position="37"/>
    </location>
</feature>
<sequence>MSTSQPNHAQSSRGLTRGWEIAIDIAAAIGFWALTFFNNFPPLVAYGVPVVFLLIAIPLAIRRNKSCASDARSPK</sequence>
<protein>
    <submittedName>
        <fullName evidence="2">Uncharacterized protein</fullName>
    </submittedName>
</protein>
<name>A0A0M2HUU7_9MICO</name>